<evidence type="ECO:0000313" key="4">
    <source>
        <dbReference type="Proteomes" id="UP000613740"/>
    </source>
</evidence>
<dbReference type="PANTHER" id="PTHR47032">
    <property type="entry name" value="UDP-D-XYLOSE:L-FUCOSE ALPHA-1,3-D-XYLOSYLTRANSFERASE-RELATED"/>
    <property type="match status" value="1"/>
</dbReference>
<dbReference type="GO" id="GO:0016757">
    <property type="term" value="F:glycosyltransferase activity"/>
    <property type="evidence" value="ECO:0007669"/>
    <property type="project" value="TreeGrafter"/>
</dbReference>
<evidence type="ECO:0000256" key="1">
    <source>
        <dbReference type="SAM" id="MobiDB-lite"/>
    </source>
</evidence>
<keyword evidence="4" id="KW-1185">Reference proteome</keyword>
<dbReference type="PANTHER" id="PTHR47032:SF1">
    <property type="entry name" value="UDP-D-XYLOSE:L-FUCOSE ALPHA-1,3-D-XYLOSYLTRANSFERASE-RELATED"/>
    <property type="match status" value="1"/>
</dbReference>
<feature type="region of interest" description="Disordered" evidence="1">
    <location>
        <begin position="229"/>
        <end position="264"/>
    </location>
</feature>
<feature type="compositionally biased region" description="Low complexity" evidence="1">
    <location>
        <begin position="237"/>
        <end position="253"/>
    </location>
</feature>
<dbReference type="GO" id="GO:0005794">
    <property type="term" value="C:Golgi apparatus"/>
    <property type="evidence" value="ECO:0007669"/>
    <property type="project" value="TreeGrafter"/>
</dbReference>
<accession>A0A835WCT6</accession>
<dbReference type="InterPro" id="IPR005069">
    <property type="entry name" value="Nucl-diP-sugar_transferase"/>
</dbReference>
<sequence length="314" mass="32889">MLASLAGFKGGGQTDAYGHGTSLAEHTIVASTSLPVQLGCDALQQTYHNRCYELDHSLNAGVEDLLALSKSKAHAYSLGLSRIKMLVDLVALGYDVLYFDLHHVFFRNPLTHLYAHTTAPVVVSGTPASGCRPLAVGAGARLPADHHRLDLVFIRSQPSSFRCLYNWLYLSTHTQHDVGDRPLDHYTFRSAMQECVASLGQSTLSVQYLDPHAFPSNCATKCGCKNQSPVPESTGHSPAAPTQGASGAAAAEGPVGGGRGGGGVGSCPPEVVSQWVGYALACSGSSTALAADMARYSEMWEAASGSTAGGVRAL</sequence>
<name>A0A835WCT6_9CHLO</name>
<comment type="caution">
    <text evidence="3">The sequence shown here is derived from an EMBL/GenBank/DDBJ whole genome shotgun (WGS) entry which is preliminary data.</text>
</comment>
<organism evidence="3 4">
    <name type="scientific">Chlamydomonas schloesseri</name>
    <dbReference type="NCBI Taxonomy" id="2026947"/>
    <lineage>
        <taxon>Eukaryota</taxon>
        <taxon>Viridiplantae</taxon>
        <taxon>Chlorophyta</taxon>
        <taxon>core chlorophytes</taxon>
        <taxon>Chlorophyceae</taxon>
        <taxon>CS clade</taxon>
        <taxon>Chlamydomonadales</taxon>
        <taxon>Chlamydomonadaceae</taxon>
        <taxon>Chlamydomonas</taxon>
    </lineage>
</organism>
<evidence type="ECO:0000313" key="3">
    <source>
        <dbReference type="EMBL" id="KAG2445037.1"/>
    </source>
</evidence>
<protein>
    <recommendedName>
        <fullName evidence="2">Nucleotide-diphospho-sugar transferase domain-containing protein</fullName>
    </recommendedName>
</protein>
<feature type="domain" description="Nucleotide-diphospho-sugar transferase" evidence="2">
    <location>
        <begin position="74"/>
        <end position="219"/>
    </location>
</feature>
<dbReference type="Proteomes" id="UP000613740">
    <property type="component" value="Unassembled WGS sequence"/>
</dbReference>
<proteinExistence type="predicted"/>
<gene>
    <name evidence="3" type="ORF">HYH02_008905</name>
</gene>
<dbReference type="OrthoDB" id="530452at2759"/>
<evidence type="ECO:0000259" key="2">
    <source>
        <dbReference type="Pfam" id="PF03407"/>
    </source>
</evidence>
<dbReference type="EMBL" id="JAEHOD010000028">
    <property type="protein sequence ID" value="KAG2445037.1"/>
    <property type="molecule type" value="Genomic_DNA"/>
</dbReference>
<dbReference type="Pfam" id="PF03407">
    <property type="entry name" value="Nucleotid_trans"/>
    <property type="match status" value="1"/>
</dbReference>
<reference evidence="3" key="1">
    <citation type="journal article" date="2020" name="bioRxiv">
        <title>Comparative genomics of Chlamydomonas.</title>
        <authorList>
            <person name="Craig R.J."/>
            <person name="Hasan A.R."/>
            <person name="Ness R.W."/>
            <person name="Keightley P.D."/>
        </authorList>
    </citation>
    <scope>NUCLEOTIDE SEQUENCE</scope>
    <source>
        <strain evidence="3">CCAP 11/173</strain>
    </source>
</reference>
<feature type="compositionally biased region" description="Gly residues" evidence="1">
    <location>
        <begin position="254"/>
        <end position="264"/>
    </location>
</feature>
<dbReference type="AlphaFoldDB" id="A0A835WCT6"/>
<dbReference type="InterPro" id="IPR052636">
    <property type="entry name" value="UDP-D-xylose:L-fucose_XylT"/>
</dbReference>